<geneLocation type="plasmid" evidence="14">
    <name>p1</name>
</geneLocation>
<evidence type="ECO:0000256" key="3">
    <source>
        <dbReference type="ARBA" id="ARBA00006490"/>
    </source>
</evidence>
<dbReference type="EMBL" id="MSCJ01000004">
    <property type="protein sequence ID" value="PQJ58499.1"/>
    <property type="molecule type" value="Genomic_DNA"/>
</dbReference>
<dbReference type="InterPro" id="IPR015424">
    <property type="entry name" value="PyrdxlP-dep_Trfase"/>
</dbReference>
<keyword evidence="8" id="KW-0408">Iron</keyword>
<comment type="caution">
    <text evidence="14">The sequence shown here is derived from an EMBL/GenBank/DDBJ whole genome shotgun (WGS) entry which is preliminary data.</text>
</comment>
<evidence type="ECO:0000256" key="1">
    <source>
        <dbReference type="ARBA" id="ARBA00001933"/>
    </source>
</evidence>
<evidence type="ECO:0000259" key="13">
    <source>
        <dbReference type="Pfam" id="PF00266"/>
    </source>
</evidence>
<evidence type="ECO:0000256" key="7">
    <source>
        <dbReference type="ARBA" id="ARBA00022898"/>
    </source>
</evidence>
<dbReference type="Proteomes" id="UP000238730">
    <property type="component" value="Unassembled WGS sequence"/>
</dbReference>
<evidence type="ECO:0000256" key="2">
    <source>
        <dbReference type="ARBA" id="ARBA00003120"/>
    </source>
</evidence>
<keyword evidence="10" id="KW-0535">Nitrogen fixation</keyword>
<dbReference type="SUPFAM" id="SSF53383">
    <property type="entry name" value="PLP-dependent transferases"/>
    <property type="match status" value="1"/>
</dbReference>
<dbReference type="InterPro" id="IPR000192">
    <property type="entry name" value="Aminotrans_V_dom"/>
</dbReference>
<evidence type="ECO:0000313" key="15">
    <source>
        <dbReference type="Proteomes" id="UP000238730"/>
    </source>
</evidence>
<proteinExistence type="inferred from homology"/>
<dbReference type="InterPro" id="IPR015422">
    <property type="entry name" value="PyrdxlP-dep_Trfase_small"/>
</dbReference>
<reference evidence="14 15" key="1">
    <citation type="submission" date="2016-12" db="EMBL/GenBank/DDBJ databases">
        <title>Diversity of luminous bacteria.</title>
        <authorList>
            <person name="Yoshizawa S."/>
            <person name="Kogure K."/>
        </authorList>
    </citation>
    <scope>NUCLEOTIDE SEQUENCE [LARGE SCALE GENOMIC DNA]</scope>
    <source>
        <strain evidence="14 15">LC1-200</strain>
        <plasmid evidence="14">p1</plasmid>
    </source>
</reference>
<dbReference type="GO" id="GO:0031071">
    <property type="term" value="F:cysteine desulfurase activity"/>
    <property type="evidence" value="ECO:0007669"/>
    <property type="project" value="UniProtKB-EC"/>
</dbReference>
<evidence type="ECO:0000313" key="14">
    <source>
        <dbReference type="EMBL" id="PQJ58499.1"/>
    </source>
</evidence>
<evidence type="ECO:0000256" key="6">
    <source>
        <dbReference type="ARBA" id="ARBA00022723"/>
    </source>
</evidence>
<dbReference type="AlphaFoldDB" id="A0A2S7V8R4"/>
<dbReference type="PIRSF" id="PIRSF005572">
    <property type="entry name" value="NifS"/>
    <property type="match status" value="1"/>
</dbReference>
<dbReference type="Pfam" id="PF00266">
    <property type="entry name" value="Aminotran_5"/>
    <property type="match status" value="1"/>
</dbReference>
<sequence length="391" mass="42650">MYRKYFDYNATTPMSEETVSVIQSILPLFANPSSNTLLAKKSKHILATARQNMADLLSVQPEQIFFTSGGSESNNWAIKSILLPHIKQPGHVITTAIEHPSVLATIGYFQKQYGFSVTYLAPDHTGSICPKQLEAAICPDTQLISIMSANNETGRLQPIESIAHIARKRNIPFHVDAVQQVGKKPINCHLIDMDFASVSAHKFYGPKGIGCLYIKEPKHFSPLIHGGGQEQGLRSGTENLIALSGLAAAAKQACVHLTDWHEQALQHKTLLLDLLEQSWLPVTFNGATDPQLALTNCINLAIEGLRGEALALRLELNHGIQVSIGSACSNNKQKQLSHVLSAMQVPEHIIQSAIRISFGQFTQEEDIRALVSALEIEADALFNIGGQVANG</sequence>
<name>A0A2S7V8R4_PHOAN</name>
<dbReference type="PANTHER" id="PTHR11601:SF34">
    <property type="entry name" value="CYSTEINE DESULFURASE"/>
    <property type="match status" value="1"/>
</dbReference>
<dbReference type="PANTHER" id="PTHR11601">
    <property type="entry name" value="CYSTEINE DESULFURYLASE FAMILY MEMBER"/>
    <property type="match status" value="1"/>
</dbReference>
<keyword evidence="14" id="KW-0614">Plasmid</keyword>
<keyword evidence="7" id="KW-0663">Pyridoxal phosphate</keyword>
<gene>
    <name evidence="14" type="ORF">BTO08_22255</name>
</gene>
<dbReference type="EC" id="2.8.1.7" evidence="4"/>
<dbReference type="InterPro" id="IPR015421">
    <property type="entry name" value="PyrdxlP-dep_Trfase_major"/>
</dbReference>
<evidence type="ECO:0000256" key="9">
    <source>
        <dbReference type="ARBA" id="ARBA00023014"/>
    </source>
</evidence>
<comment type="catalytic activity">
    <reaction evidence="12">
        <text>(sulfur carrier)-H + L-cysteine = (sulfur carrier)-SH + L-alanine</text>
        <dbReference type="Rhea" id="RHEA:43892"/>
        <dbReference type="Rhea" id="RHEA-COMP:14737"/>
        <dbReference type="Rhea" id="RHEA-COMP:14739"/>
        <dbReference type="ChEBI" id="CHEBI:29917"/>
        <dbReference type="ChEBI" id="CHEBI:35235"/>
        <dbReference type="ChEBI" id="CHEBI:57972"/>
        <dbReference type="ChEBI" id="CHEBI:64428"/>
        <dbReference type="EC" id="2.8.1.7"/>
    </reaction>
</comment>
<organism evidence="14 15">
    <name type="scientific">Photobacterium angustum</name>
    <dbReference type="NCBI Taxonomy" id="661"/>
    <lineage>
        <taxon>Bacteria</taxon>
        <taxon>Pseudomonadati</taxon>
        <taxon>Pseudomonadota</taxon>
        <taxon>Gammaproteobacteria</taxon>
        <taxon>Vibrionales</taxon>
        <taxon>Vibrionaceae</taxon>
        <taxon>Photobacterium</taxon>
    </lineage>
</organism>
<feature type="domain" description="Aminotransferase class V" evidence="13">
    <location>
        <begin position="5"/>
        <end position="370"/>
    </location>
</feature>
<comment type="function">
    <text evidence="2">Catalyzes the removal of elemental sulfur atoms from cysteine to produce alanine. Seems to participate in the biosynthesis of the nitrogenase metalloclusters by providing the inorganic sulfur required for the Fe-S core formation.</text>
</comment>
<keyword evidence="6" id="KW-0479">Metal-binding</keyword>
<keyword evidence="5" id="KW-0808">Transferase</keyword>
<evidence type="ECO:0000256" key="10">
    <source>
        <dbReference type="ARBA" id="ARBA00023231"/>
    </source>
</evidence>
<dbReference type="GO" id="GO:0051536">
    <property type="term" value="F:iron-sulfur cluster binding"/>
    <property type="evidence" value="ECO:0007669"/>
    <property type="project" value="UniProtKB-KW"/>
</dbReference>
<dbReference type="GO" id="GO:0046872">
    <property type="term" value="F:metal ion binding"/>
    <property type="evidence" value="ECO:0007669"/>
    <property type="project" value="UniProtKB-KW"/>
</dbReference>
<keyword evidence="9" id="KW-0411">Iron-sulfur</keyword>
<dbReference type="InterPro" id="IPR016454">
    <property type="entry name" value="Cysteine_dSase"/>
</dbReference>
<evidence type="ECO:0000256" key="4">
    <source>
        <dbReference type="ARBA" id="ARBA00012239"/>
    </source>
</evidence>
<evidence type="ECO:0000256" key="12">
    <source>
        <dbReference type="ARBA" id="ARBA00050776"/>
    </source>
</evidence>
<protein>
    <recommendedName>
        <fullName evidence="4">cysteine desulfurase</fullName>
        <ecNumber evidence="4">2.8.1.7</ecNumber>
    </recommendedName>
    <alternativeName>
        <fullName evidence="11">Nitrogenase metalloclusters biosynthesis protein NifS</fullName>
    </alternativeName>
</protein>
<evidence type="ECO:0000256" key="8">
    <source>
        <dbReference type="ARBA" id="ARBA00023004"/>
    </source>
</evidence>
<comment type="cofactor">
    <cofactor evidence="1">
        <name>pyridoxal 5'-phosphate</name>
        <dbReference type="ChEBI" id="CHEBI:597326"/>
    </cofactor>
</comment>
<evidence type="ECO:0000256" key="5">
    <source>
        <dbReference type="ARBA" id="ARBA00022679"/>
    </source>
</evidence>
<accession>A0A2S7V8R4</accession>
<evidence type="ECO:0000256" key="11">
    <source>
        <dbReference type="ARBA" id="ARBA00031911"/>
    </source>
</evidence>
<dbReference type="FunFam" id="3.40.640.10:FF:000084">
    <property type="entry name" value="IscS-like cysteine desulfurase"/>
    <property type="match status" value="1"/>
</dbReference>
<dbReference type="Gene3D" id="1.10.260.50">
    <property type="match status" value="1"/>
</dbReference>
<comment type="similarity">
    <text evidence="3">Belongs to the class-V pyridoxal-phosphate-dependent aminotransferase family. NifS/IscS subfamily.</text>
</comment>
<dbReference type="Gene3D" id="3.40.640.10">
    <property type="entry name" value="Type I PLP-dependent aspartate aminotransferase-like (Major domain)"/>
    <property type="match status" value="1"/>
</dbReference>
<dbReference type="Gene3D" id="3.90.1150.10">
    <property type="entry name" value="Aspartate Aminotransferase, domain 1"/>
    <property type="match status" value="1"/>
</dbReference>